<dbReference type="Gene3D" id="1.20.910.10">
    <property type="entry name" value="Heme oxygenase-like"/>
    <property type="match status" value="1"/>
</dbReference>
<dbReference type="EMBL" id="FQUO01000012">
    <property type="protein sequence ID" value="SHF81502.1"/>
    <property type="molecule type" value="Genomic_DNA"/>
</dbReference>
<dbReference type="AlphaFoldDB" id="A0A1M5ER61"/>
<comment type="function">
    <text evidence="1">Catalyzes an amino-pyrimidine hydrolysis reaction at the C5' of the pyrimidine moiety of thiamine compounds, a reaction that is part of a thiamine salvage pathway.</text>
</comment>
<dbReference type="OrthoDB" id="34166at2"/>
<gene>
    <name evidence="3" type="ORF">SAMN05444008_112144</name>
</gene>
<name>A0A1M5ER61_9BACT</name>
<dbReference type="GO" id="GO:0009229">
    <property type="term" value="P:thiamine diphosphate biosynthetic process"/>
    <property type="evidence" value="ECO:0007669"/>
    <property type="project" value="UniProtKB-UniPathway"/>
</dbReference>
<evidence type="ECO:0000313" key="4">
    <source>
        <dbReference type="Proteomes" id="UP000184368"/>
    </source>
</evidence>
<dbReference type="InterPro" id="IPR027574">
    <property type="entry name" value="Thiaminase_II"/>
</dbReference>
<accession>A0A1M5ER61</accession>
<dbReference type="PANTHER" id="PTHR43198:SF2">
    <property type="entry name" value="SI:CH1073-67J19.1-RELATED"/>
    <property type="match status" value="1"/>
</dbReference>
<feature type="domain" description="Thiaminase-2/PQQC" evidence="2">
    <location>
        <begin position="8"/>
        <end position="211"/>
    </location>
</feature>
<comment type="pathway">
    <text evidence="1">Cofactor biosynthesis; thiamine diphosphate biosynthesis.</text>
</comment>
<proteinExistence type="inferred from homology"/>
<dbReference type="InterPro" id="IPR004305">
    <property type="entry name" value="Thiaminase-2/PQQC"/>
</dbReference>
<dbReference type="NCBIfam" id="TIGR04306">
    <property type="entry name" value="salvage_TenA"/>
    <property type="match status" value="1"/>
</dbReference>
<comment type="catalytic activity">
    <reaction evidence="1">
        <text>4-amino-5-aminomethyl-2-methylpyrimidine + H2O = 4-amino-5-hydroxymethyl-2-methylpyrimidine + NH4(+)</text>
        <dbReference type="Rhea" id="RHEA:31799"/>
        <dbReference type="ChEBI" id="CHEBI:15377"/>
        <dbReference type="ChEBI" id="CHEBI:16892"/>
        <dbReference type="ChEBI" id="CHEBI:28938"/>
        <dbReference type="ChEBI" id="CHEBI:63416"/>
        <dbReference type="EC" id="3.5.99.2"/>
    </reaction>
</comment>
<dbReference type="InterPro" id="IPR050967">
    <property type="entry name" value="Thiamine_Salvage_TenA"/>
</dbReference>
<dbReference type="SUPFAM" id="SSF48613">
    <property type="entry name" value="Heme oxygenase-like"/>
    <property type="match status" value="1"/>
</dbReference>
<dbReference type="STRING" id="1302690.BUE76_04620"/>
<dbReference type="GO" id="GO:0050334">
    <property type="term" value="F:thiaminase activity"/>
    <property type="evidence" value="ECO:0007669"/>
    <property type="project" value="UniProtKB-EC"/>
</dbReference>
<dbReference type="EC" id="3.5.99.2" evidence="1"/>
<dbReference type="UniPathway" id="UPA00060"/>
<dbReference type="InterPro" id="IPR016084">
    <property type="entry name" value="Haem_Oase-like_multi-hlx"/>
</dbReference>
<dbReference type="Pfam" id="PF03070">
    <property type="entry name" value="TENA_THI-4"/>
    <property type="match status" value="1"/>
</dbReference>
<dbReference type="RefSeq" id="WP_073045048.1">
    <property type="nucleotide sequence ID" value="NZ_FQUO01000012.1"/>
</dbReference>
<dbReference type="GO" id="GO:0005829">
    <property type="term" value="C:cytosol"/>
    <property type="evidence" value="ECO:0007669"/>
    <property type="project" value="TreeGrafter"/>
</dbReference>
<reference evidence="3 4" key="1">
    <citation type="submission" date="2016-11" db="EMBL/GenBank/DDBJ databases">
        <authorList>
            <person name="Jaros S."/>
            <person name="Januszkiewicz K."/>
            <person name="Wedrychowicz H."/>
        </authorList>
    </citation>
    <scope>NUCLEOTIDE SEQUENCE [LARGE SCALE GENOMIC DNA]</scope>
    <source>
        <strain evidence="3 4">DSM 26897</strain>
    </source>
</reference>
<dbReference type="GO" id="GO:0009228">
    <property type="term" value="P:thiamine biosynthetic process"/>
    <property type="evidence" value="ECO:0007669"/>
    <property type="project" value="UniProtKB-KW"/>
</dbReference>
<dbReference type="PANTHER" id="PTHR43198">
    <property type="entry name" value="BIFUNCTIONAL TH2 PROTEIN"/>
    <property type="match status" value="1"/>
</dbReference>
<evidence type="ECO:0000256" key="1">
    <source>
        <dbReference type="RuleBase" id="RU363093"/>
    </source>
</evidence>
<organism evidence="3 4">
    <name type="scientific">Cnuella takakiae</name>
    <dbReference type="NCBI Taxonomy" id="1302690"/>
    <lineage>
        <taxon>Bacteria</taxon>
        <taxon>Pseudomonadati</taxon>
        <taxon>Bacteroidota</taxon>
        <taxon>Chitinophagia</taxon>
        <taxon>Chitinophagales</taxon>
        <taxon>Chitinophagaceae</taxon>
        <taxon>Cnuella</taxon>
    </lineage>
</organism>
<evidence type="ECO:0000313" key="3">
    <source>
        <dbReference type="EMBL" id="SHF81502.1"/>
    </source>
</evidence>
<comment type="catalytic activity">
    <reaction evidence="1">
        <text>thiamine + H2O = 5-(2-hydroxyethyl)-4-methylthiazole + 4-amino-5-hydroxymethyl-2-methylpyrimidine + H(+)</text>
        <dbReference type="Rhea" id="RHEA:17509"/>
        <dbReference type="ChEBI" id="CHEBI:15377"/>
        <dbReference type="ChEBI" id="CHEBI:15378"/>
        <dbReference type="ChEBI" id="CHEBI:16892"/>
        <dbReference type="ChEBI" id="CHEBI:17957"/>
        <dbReference type="ChEBI" id="CHEBI:18385"/>
        <dbReference type="EC" id="3.5.99.2"/>
    </reaction>
</comment>
<keyword evidence="1" id="KW-0378">Hydrolase</keyword>
<comment type="similarity">
    <text evidence="1">Belongs to the TenA family.</text>
</comment>
<dbReference type="Proteomes" id="UP000184368">
    <property type="component" value="Unassembled WGS sequence"/>
</dbReference>
<keyword evidence="1" id="KW-0784">Thiamine biosynthesis</keyword>
<dbReference type="CDD" id="cd19365">
    <property type="entry name" value="TenA_C-like"/>
    <property type="match status" value="1"/>
</dbReference>
<evidence type="ECO:0000259" key="2">
    <source>
        <dbReference type="Pfam" id="PF03070"/>
    </source>
</evidence>
<protein>
    <recommendedName>
        <fullName evidence="1">Aminopyrimidine aminohydrolase</fullName>
        <ecNumber evidence="1">3.5.99.2</ecNumber>
    </recommendedName>
</protein>
<keyword evidence="4" id="KW-1185">Reference proteome</keyword>
<sequence>MPWSEQAWQAAAPIYQNILQHPFITELMNGSLDKDCFRFYIAQDALYLGAFSRALALIAARAGDTDTSLQFIRFAEGAIVVEQALHASFFRELAIETAGAPAPAGHHYTNYLLAQAALAPIGNAMAAVLPCFWIYKQVGDYIYQQQQKGSNPYQSWIDTYAGEEFGLLVQKAIAHCDAMAAQATAEQQAQMTGCFVQASRFEWMFWDSAYRQEQWPV</sequence>